<feature type="compositionally biased region" description="Low complexity" evidence="6">
    <location>
        <begin position="691"/>
        <end position="711"/>
    </location>
</feature>
<keyword evidence="5" id="KW-0560">Oxidoreductase</keyword>
<dbReference type="InterPro" id="IPR027424">
    <property type="entry name" value="Glucose_Oxidase_domain_2"/>
</dbReference>
<feature type="region of interest" description="Disordered" evidence="6">
    <location>
        <begin position="691"/>
        <end position="716"/>
    </location>
</feature>
<dbReference type="SUPFAM" id="SSF51905">
    <property type="entry name" value="FAD/NAD(P)-binding domain"/>
    <property type="match status" value="1"/>
</dbReference>
<dbReference type="Gene3D" id="3.50.50.60">
    <property type="entry name" value="FAD/NAD(P)-binding domain"/>
    <property type="match status" value="1"/>
</dbReference>
<dbReference type="PROSITE" id="PS00624">
    <property type="entry name" value="GMC_OXRED_2"/>
    <property type="match status" value="1"/>
</dbReference>
<dbReference type="PANTHER" id="PTHR11552">
    <property type="entry name" value="GLUCOSE-METHANOL-CHOLINE GMC OXIDOREDUCTASE"/>
    <property type="match status" value="1"/>
</dbReference>
<dbReference type="OrthoDB" id="269227at2759"/>
<reference evidence="8 9" key="1">
    <citation type="submission" date="2016-10" db="EMBL/GenBank/DDBJ databases">
        <title>Genome sequence of the basidiomycete white-rot fungus Trametes pubescens.</title>
        <authorList>
            <person name="Makela M.R."/>
            <person name="Granchi Z."/>
            <person name="Peng M."/>
            <person name="De Vries R.P."/>
            <person name="Grigoriev I."/>
            <person name="Riley R."/>
            <person name="Hilden K."/>
        </authorList>
    </citation>
    <scope>NUCLEOTIDE SEQUENCE [LARGE SCALE GENOMIC DNA]</scope>
    <source>
        <strain evidence="8 9">FBCC735</strain>
    </source>
</reference>
<keyword evidence="4" id="KW-0274">FAD</keyword>
<evidence type="ECO:0000256" key="1">
    <source>
        <dbReference type="ARBA" id="ARBA00001974"/>
    </source>
</evidence>
<dbReference type="InterPro" id="IPR036188">
    <property type="entry name" value="FAD/NAD-bd_sf"/>
</dbReference>
<dbReference type="Pfam" id="PF05199">
    <property type="entry name" value="GMC_oxred_C"/>
    <property type="match status" value="1"/>
</dbReference>
<evidence type="ECO:0000256" key="3">
    <source>
        <dbReference type="ARBA" id="ARBA00022630"/>
    </source>
</evidence>
<dbReference type="InterPro" id="IPR012132">
    <property type="entry name" value="GMC_OxRdtase"/>
</dbReference>
<dbReference type="Proteomes" id="UP000184267">
    <property type="component" value="Unassembled WGS sequence"/>
</dbReference>
<gene>
    <name evidence="8" type="ORF">TRAPUB_8797</name>
</gene>
<name>A0A1M2W467_TRAPU</name>
<dbReference type="GO" id="GO:0050660">
    <property type="term" value="F:flavin adenine dinucleotide binding"/>
    <property type="evidence" value="ECO:0007669"/>
    <property type="project" value="InterPro"/>
</dbReference>
<comment type="cofactor">
    <cofactor evidence="1">
        <name>FAD</name>
        <dbReference type="ChEBI" id="CHEBI:57692"/>
    </cofactor>
</comment>
<comment type="caution">
    <text evidence="8">The sequence shown here is derived from an EMBL/GenBank/DDBJ whole genome shotgun (WGS) entry which is preliminary data.</text>
</comment>
<comment type="similarity">
    <text evidence="2">Belongs to the GMC oxidoreductase family.</text>
</comment>
<evidence type="ECO:0000256" key="2">
    <source>
        <dbReference type="ARBA" id="ARBA00010790"/>
    </source>
</evidence>
<dbReference type="STRING" id="154538.A0A1M2W467"/>
<feature type="domain" description="Glucose-methanol-choline oxidoreductase N-terminal" evidence="7">
    <location>
        <begin position="366"/>
        <end position="380"/>
    </location>
</feature>
<protein>
    <submittedName>
        <fullName evidence="8">Pyranose dehydrogenase 1</fullName>
    </submittedName>
</protein>
<proteinExistence type="inferred from homology"/>
<dbReference type="AlphaFoldDB" id="A0A1M2W467"/>
<dbReference type="SUPFAM" id="SSF54373">
    <property type="entry name" value="FAD-linked reductases, C-terminal domain"/>
    <property type="match status" value="1"/>
</dbReference>
<dbReference type="GO" id="GO:0016614">
    <property type="term" value="F:oxidoreductase activity, acting on CH-OH group of donors"/>
    <property type="evidence" value="ECO:0007669"/>
    <property type="project" value="InterPro"/>
</dbReference>
<dbReference type="PANTHER" id="PTHR11552:SF218">
    <property type="entry name" value="GLUCOSE-METHANOL-CHOLINE OXIDOREDUCTASE N-TERMINAL DOMAIN-CONTAINING PROTEIN"/>
    <property type="match status" value="1"/>
</dbReference>
<evidence type="ECO:0000256" key="4">
    <source>
        <dbReference type="ARBA" id="ARBA00022827"/>
    </source>
</evidence>
<evidence type="ECO:0000313" key="8">
    <source>
        <dbReference type="EMBL" id="OJT14639.1"/>
    </source>
</evidence>
<evidence type="ECO:0000256" key="6">
    <source>
        <dbReference type="SAM" id="MobiDB-lite"/>
    </source>
</evidence>
<dbReference type="Gene3D" id="4.10.450.10">
    <property type="entry name" value="Glucose Oxidase, domain 2"/>
    <property type="match status" value="1"/>
</dbReference>
<evidence type="ECO:0000313" key="9">
    <source>
        <dbReference type="Proteomes" id="UP000184267"/>
    </source>
</evidence>
<dbReference type="InterPro" id="IPR007867">
    <property type="entry name" value="GMC_OxRtase_C"/>
</dbReference>
<sequence length="741" mass="77876">MSGVVLSWREREEVEVRQEEAVAQAEESLPPPLPPFLPISALMRSLALLVASASLAAAFNNGHRDIYHDNHGQDLRRRNIVYNGQIADAYDFVVVGGGTAGLAIASRLSEDSNTTVLVLEAGDTGDAVADSINVPVNAYYSGLPGTSYDWQYTTANQPNANNRVLPWPRGKVLGGSSAMNGMYTVRPSKLEVDTWATLIGDGGDKWNWDSLFTTMKQSETFTPPSADIQAEGGIKYEAASRGTSGPVHSSYPGYMVPLVGNWTTTLADIGVAVPSDAYGGENWGGFIATSSINPTNWTRSYSRSAYIDPLPPRSNLAVLPNATVTRIIFDTSNKSNLTATGVEWATSSTASRQTIKVNKEVILAGGAIGSPHVLLHSGVGPSDVLKAAGVDVTLDLPGVGQHVQDHISTQVTWKTTAQTANSLHTQNLAAGNGNSPAFLSFINSATAYVNVTDLLGFDFAPQFRQQVADALASSVSTLVPSSSDAVKQGYQAIYNATLNTLLNSPTGQIEILLSLTGAPVDGSNTVGIQAALQHPFSQGRIYISDDDPFTPPVIDPQYLSHNADTVLLREGLKLARKIGNTAPLSSAIGDEVTPGSAVQSDDDWDKWLANAIGTEYHPSCSCAMLPQAQGGVVDADLKVYGLANVRVADASVFPIQFSAHLQAPVYGLAEQAAKIIRATYNGVGWPSANQASGNTSATGSSTSASPSATNTQQHDTNAAAPRIVAGSVAVTLASVLAALLL</sequence>
<dbReference type="EMBL" id="MNAD01000268">
    <property type="protein sequence ID" value="OJT14639.1"/>
    <property type="molecule type" value="Genomic_DNA"/>
</dbReference>
<dbReference type="OMA" id="LNFMIYN"/>
<accession>A0A1M2W467</accession>
<keyword evidence="3" id="KW-0285">Flavoprotein</keyword>
<dbReference type="InterPro" id="IPR000172">
    <property type="entry name" value="GMC_OxRdtase_N"/>
</dbReference>
<dbReference type="Pfam" id="PF00732">
    <property type="entry name" value="GMC_oxred_N"/>
    <property type="match status" value="1"/>
</dbReference>
<evidence type="ECO:0000259" key="7">
    <source>
        <dbReference type="PROSITE" id="PS00624"/>
    </source>
</evidence>
<dbReference type="Gene3D" id="3.30.560.10">
    <property type="entry name" value="Glucose Oxidase, domain 3"/>
    <property type="match status" value="1"/>
</dbReference>
<organism evidence="8 9">
    <name type="scientific">Trametes pubescens</name>
    <name type="common">White-rot fungus</name>
    <dbReference type="NCBI Taxonomy" id="154538"/>
    <lineage>
        <taxon>Eukaryota</taxon>
        <taxon>Fungi</taxon>
        <taxon>Dikarya</taxon>
        <taxon>Basidiomycota</taxon>
        <taxon>Agaricomycotina</taxon>
        <taxon>Agaricomycetes</taxon>
        <taxon>Polyporales</taxon>
        <taxon>Polyporaceae</taxon>
        <taxon>Trametes</taxon>
    </lineage>
</organism>
<evidence type="ECO:0000256" key="5">
    <source>
        <dbReference type="ARBA" id="ARBA00023002"/>
    </source>
</evidence>
<keyword evidence="9" id="KW-1185">Reference proteome</keyword>